<dbReference type="PROSITE" id="PS50041">
    <property type="entry name" value="C_TYPE_LECTIN_2"/>
    <property type="match status" value="1"/>
</dbReference>
<name>A0A0N5CKS8_THECL</name>
<dbReference type="Pfam" id="PF00059">
    <property type="entry name" value="Lectin_C"/>
    <property type="match status" value="1"/>
</dbReference>
<evidence type="ECO:0000313" key="5">
    <source>
        <dbReference type="EMBL" id="VDM95757.1"/>
    </source>
</evidence>
<feature type="chain" id="PRO_5043126177" evidence="2">
    <location>
        <begin position="18"/>
        <end position="299"/>
    </location>
</feature>
<keyword evidence="2" id="KW-0732">Signal</keyword>
<feature type="signal peptide" evidence="2">
    <location>
        <begin position="1"/>
        <end position="17"/>
    </location>
</feature>
<feature type="domain" description="C-type lectin" evidence="3">
    <location>
        <begin position="201"/>
        <end position="292"/>
    </location>
</feature>
<reference evidence="5 6" key="2">
    <citation type="submission" date="2018-11" db="EMBL/GenBank/DDBJ databases">
        <authorList>
            <consortium name="Pathogen Informatics"/>
        </authorList>
    </citation>
    <scope>NUCLEOTIDE SEQUENCE [LARGE SCALE GENOMIC DNA]</scope>
</reference>
<dbReference type="STRING" id="103827.A0A0N5CKS8"/>
<keyword evidence="6" id="KW-1185">Reference proteome</keyword>
<dbReference type="Pfam" id="PF01549">
    <property type="entry name" value="ShK"/>
    <property type="match status" value="2"/>
</dbReference>
<comment type="caution">
    <text evidence="1">Lacks conserved residue(s) required for the propagation of feature annotation.</text>
</comment>
<dbReference type="PANTHER" id="PTHR21724">
    <property type="entry name" value="SHKT DOMAIN-CONTAINING PROTEIN"/>
    <property type="match status" value="1"/>
</dbReference>
<reference evidence="7" key="1">
    <citation type="submission" date="2017-02" db="UniProtKB">
        <authorList>
            <consortium name="WormBaseParasite"/>
        </authorList>
    </citation>
    <scope>IDENTIFICATION</scope>
</reference>
<sequence>MLYTLVTLLFLASTNQSATSPCSDYLSATMCSNEQDDNICHEAFPIQEAFPIVNKRCTDPRWQIAEECRKQCRSCCEHPNFVCFDKKGSALNCRMIAEKGQCSTTDETFKAILAVECAGSCGLCRHSGCFDNDYMLCFLFQKLCQQPNYHQLMSKKCKRTCNLCTVDTQYPGWIFNHETNAHYKLLSATSGDENSSVVKHERMCAEEGAHLTSVHSEAENAFIYGLAGCKRVFIGLRGRNSEEFEWLDGSKVDFKKFFPGFPMGTQYCVYINGNNMFWYTDSCLSRGCAVCKKVGWSEE</sequence>
<dbReference type="OMA" id="KQCRSCC"/>
<dbReference type="EMBL" id="UYYF01000057">
    <property type="protein sequence ID" value="VDM95757.1"/>
    <property type="molecule type" value="Genomic_DNA"/>
</dbReference>
<organism evidence="7">
    <name type="scientific">Thelazia callipaeda</name>
    <name type="common">Oriental eyeworm</name>
    <name type="synonym">Parasitic nematode</name>
    <dbReference type="NCBI Taxonomy" id="103827"/>
    <lineage>
        <taxon>Eukaryota</taxon>
        <taxon>Metazoa</taxon>
        <taxon>Ecdysozoa</taxon>
        <taxon>Nematoda</taxon>
        <taxon>Chromadorea</taxon>
        <taxon>Rhabditida</taxon>
        <taxon>Spirurina</taxon>
        <taxon>Spiruromorpha</taxon>
        <taxon>Thelazioidea</taxon>
        <taxon>Thelaziidae</taxon>
        <taxon>Thelazia</taxon>
    </lineage>
</organism>
<evidence type="ECO:0000259" key="3">
    <source>
        <dbReference type="PROSITE" id="PS50041"/>
    </source>
</evidence>
<dbReference type="Gene3D" id="1.10.10.1940">
    <property type="match status" value="1"/>
</dbReference>
<dbReference type="InterPro" id="IPR016187">
    <property type="entry name" value="CTDL_fold"/>
</dbReference>
<dbReference type="InterPro" id="IPR001304">
    <property type="entry name" value="C-type_lectin-like"/>
</dbReference>
<dbReference type="SMART" id="SM00034">
    <property type="entry name" value="CLECT"/>
    <property type="match status" value="1"/>
</dbReference>
<dbReference type="Proteomes" id="UP000276776">
    <property type="component" value="Unassembled WGS sequence"/>
</dbReference>
<evidence type="ECO:0000313" key="7">
    <source>
        <dbReference type="WBParaSite" id="TCLT_0000068901-mRNA-1"/>
    </source>
</evidence>
<dbReference type="InterPro" id="IPR016186">
    <property type="entry name" value="C-type_lectin-like/link_sf"/>
</dbReference>
<dbReference type="SUPFAM" id="SSF56436">
    <property type="entry name" value="C-type lectin-like"/>
    <property type="match status" value="1"/>
</dbReference>
<dbReference type="WBParaSite" id="TCLT_0000068901-mRNA-1">
    <property type="protein sequence ID" value="TCLT_0000068901-mRNA-1"/>
    <property type="gene ID" value="TCLT_0000068901"/>
</dbReference>
<evidence type="ECO:0000256" key="2">
    <source>
        <dbReference type="SAM" id="SignalP"/>
    </source>
</evidence>
<dbReference type="AlphaFoldDB" id="A0A0N5CKS8"/>
<accession>A0A0N5CKS8</accession>
<dbReference type="Gene3D" id="1.10.10.1870">
    <property type="entry name" value="ShTK domain-like"/>
    <property type="match status" value="1"/>
</dbReference>
<gene>
    <name evidence="5" type="ORF">TCLT_LOCUS690</name>
</gene>
<protein>
    <submittedName>
        <fullName evidence="7">C-type lectin domain-containing protein</fullName>
    </submittedName>
</protein>
<evidence type="ECO:0000313" key="6">
    <source>
        <dbReference type="Proteomes" id="UP000276776"/>
    </source>
</evidence>
<evidence type="ECO:0000259" key="4">
    <source>
        <dbReference type="PROSITE" id="PS51670"/>
    </source>
</evidence>
<dbReference type="SMART" id="SM00254">
    <property type="entry name" value="ShKT"/>
    <property type="match status" value="2"/>
</dbReference>
<dbReference type="Gene3D" id="3.10.100.10">
    <property type="entry name" value="Mannose-Binding Protein A, subunit A"/>
    <property type="match status" value="1"/>
</dbReference>
<dbReference type="OrthoDB" id="5787727at2759"/>
<dbReference type="PROSITE" id="PS51670">
    <property type="entry name" value="SHKT"/>
    <property type="match status" value="1"/>
</dbReference>
<dbReference type="CDD" id="cd00037">
    <property type="entry name" value="CLECT"/>
    <property type="match status" value="1"/>
</dbReference>
<feature type="domain" description="ShKT" evidence="4">
    <location>
        <begin position="124"/>
        <end position="164"/>
    </location>
</feature>
<dbReference type="InterPro" id="IPR003582">
    <property type="entry name" value="ShKT_dom"/>
</dbReference>
<dbReference type="PANTHER" id="PTHR21724:SF109">
    <property type="entry name" value="SHKT DOMAIN-CONTAINING PROTEIN"/>
    <property type="match status" value="1"/>
</dbReference>
<evidence type="ECO:0000256" key="1">
    <source>
        <dbReference type="PROSITE-ProRule" id="PRU01005"/>
    </source>
</evidence>
<proteinExistence type="predicted"/>